<proteinExistence type="predicted"/>
<reference evidence="2" key="1">
    <citation type="submission" date="2018-05" db="EMBL/GenBank/DDBJ databases">
        <authorList>
            <person name="Lanie J.A."/>
            <person name="Ng W.-L."/>
            <person name="Kazmierczak K.M."/>
            <person name="Andrzejewski T.M."/>
            <person name="Davidsen T.M."/>
            <person name="Wayne K.J."/>
            <person name="Tettelin H."/>
            <person name="Glass J.I."/>
            <person name="Rusch D."/>
            <person name="Podicherti R."/>
            <person name="Tsui H.-C.T."/>
            <person name="Winkler M.E."/>
        </authorList>
    </citation>
    <scope>NUCLEOTIDE SEQUENCE</scope>
</reference>
<gene>
    <name evidence="2" type="ORF">METZ01_LOCUS24900</name>
</gene>
<sequence>MMPNRQHRADETPSPEVEDETRHHGMGDHLSKTSVTVCAV</sequence>
<evidence type="ECO:0000256" key="1">
    <source>
        <dbReference type="SAM" id="MobiDB-lite"/>
    </source>
</evidence>
<feature type="region of interest" description="Disordered" evidence="1">
    <location>
        <begin position="1"/>
        <end position="40"/>
    </location>
</feature>
<evidence type="ECO:0000313" key="2">
    <source>
        <dbReference type="EMBL" id="SUZ72046.1"/>
    </source>
</evidence>
<accession>A0A381PYA5</accession>
<dbReference type="EMBL" id="UINC01001141">
    <property type="protein sequence ID" value="SUZ72046.1"/>
    <property type="molecule type" value="Genomic_DNA"/>
</dbReference>
<dbReference type="AlphaFoldDB" id="A0A381PYA5"/>
<name>A0A381PYA5_9ZZZZ</name>
<organism evidence="2">
    <name type="scientific">marine metagenome</name>
    <dbReference type="NCBI Taxonomy" id="408172"/>
    <lineage>
        <taxon>unclassified sequences</taxon>
        <taxon>metagenomes</taxon>
        <taxon>ecological metagenomes</taxon>
    </lineage>
</organism>
<feature type="compositionally biased region" description="Basic and acidic residues" evidence="1">
    <location>
        <begin position="20"/>
        <end position="31"/>
    </location>
</feature>
<protein>
    <submittedName>
        <fullName evidence="2">Uncharacterized protein</fullName>
    </submittedName>
</protein>